<feature type="domain" description="EamA" evidence="7">
    <location>
        <begin position="75"/>
        <end position="210"/>
    </location>
</feature>
<comment type="subcellular location">
    <subcellularLocation>
        <location evidence="1">Membrane</location>
        <topology evidence="1">Multi-pass membrane protein</topology>
    </subcellularLocation>
</comment>
<comment type="similarity">
    <text evidence="2">Belongs to the EamA transporter family.</text>
</comment>
<reference evidence="8 9" key="1">
    <citation type="submission" date="2019-01" db="EMBL/GenBank/DDBJ databases">
        <authorList>
            <person name="Li J."/>
        </authorList>
    </citation>
    <scope>NUCLEOTIDE SEQUENCE [LARGE SCALE GENOMIC DNA]</scope>
    <source>
        <strain evidence="8 9">CGMCC 4.7180</strain>
    </source>
</reference>
<feature type="transmembrane region" description="Helical" evidence="6">
    <location>
        <begin position="164"/>
        <end position="184"/>
    </location>
</feature>
<dbReference type="Proteomes" id="UP000292881">
    <property type="component" value="Unassembled WGS sequence"/>
</dbReference>
<feature type="transmembrane region" description="Helical" evidence="6">
    <location>
        <begin position="341"/>
        <end position="359"/>
    </location>
</feature>
<dbReference type="Pfam" id="PF00892">
    <property type="entry name" value="EamA"/>
    <property type="match status" value="2"/>
</dbReference>
<organism evidence="8 9">
    <name type="scientific">Agromyces binzhouensis</name>
    <dbReference type="NCBI Taxonomy" id="1817495"/>
    <lineage>
        <taxon>Bacteria</taxon>
        <taxon>Bacillati</taxon>
        <taxon>Actinomycetota</taxon>
        <taxon>Actinomycetes</taxon>
        <taxon>Micrococcales</taxon>
        <taxon>Microbacteriaceae</taxon>
        <taxon>Agromyces</taxon>
    </lineage>
</organism>
<gene>
    <name evidence="8" type="ORF">ESO86_10060</name>
</gene>
<dbReference type="InterPro" id="IPR050638">
    <property type="entry name" value="AA-Vitamin_Transporters"/>
</dbReference>
<feature type="transmembrane region" description="Helical" evidence="6">
    <location>
        <begin position="102"/>
        <end position="124"/>
    </location>
</feature>
<evidence type="ECO:0000256" key="5">
    <source>
        <dbReference type="ARBA" id="ARBA00023136"/>
    </source>
</evidence>
<protein>
    <submittedName>
        <fullName evidence="8">DMT family transporter</fullName>
    </submittedName>
</protein>
<evidence type="ECO:0000259" key="7">
    <source>
        <dbReference type="Pfam" id="PF00892"/>
    </source>
</evidence>
<evidence type="ECO:0000256" key="4">
    <source>
        <dbReference type="ARBA" id="ARBA00022989"/>
    </source>
</evidence>
<accession>A0A4Q2JLA0</accession>
<evidence type="ECO:0000256" key="2">
    <source>
        <dbReference type="ARBA" id="ARBA00007362"/>
    </source>
</evidence>
<evidence type="ECO:0000256" key="6">
    <source>
        <dbReference type="SAM" id="Phobius"/>
    </source>
</evidence>
<dbReference type="PANTHER" id="PTHR32322">
    <property type="entry name" value="INNER MEMBRANE TRANSPORTER"/>
    <property type="match status" value="1"/>
</dbReference>
<dbReference type="GO" id="GO:0016020">
    <property type="term" value="C:membrane"/>
    <property type="evidence" value="ECO:0007669"/>
    <property type="project" value="UniProtKB-SubCell"/>
</dbReference>
<feature type="transmembrane region" description="Helical" evidence="6">
    <location>
        <begin position="253"/>
        <end position="277"/>
    </location>
</feature>
<evidence type="ECO:0000313" key="8">
    <source>
        <dbReference type="EMBL" id="RXZ46967.1"/>
    </source>
</evidence>
<feature type="transmembrane region" description="Helical" evidence="6">
    <location>
        <begin position="75"/>
        <end position="96"/>
    </location>
</feature>
<feature type="transmembrane region" description="Helical" evidence="6">
    <location>
        <begin position="136"/>
        <end position="158"/>
    </location>
</feature>
<comment type="caution">
    <text evidence="8">The sequence shown here is derived from an EMBL/GenBank/DDBJ whole genome shotgun (WGS) entry which is preliminary data.</text>
</comment>
<evidence type="ECO:0000256" key="3">
    <source>
        <dbReference type="ARBA" id="ARBA00022692"/>
    </source>
</evidence>
<dbReference type="Gene3D" id="1.10.3730.20">
    <property type="match status" value="1"/>
</dbReference>
<feature type="transmembrane region" description="Helical" evidence="6">
    <location>
        <begin position="283"/>
        <end position="303"/>
    </location>
</feature>
<evidence type="ECO:0000313" key="9">
    <source>
        <dbReference type="Proteomes" id="UP000292881"/>
    </source>
</evidence>
<dbReference type="InterPro" id="IPR037185">
    <property type="entry name" value="EmrE-like"/>
</dbReference>
<proteinExistence type="inferred from homology"/>
<evidence type="ECO:0000256" key="1">
    <source>
        <dbReference type="ARBA" id="ARBA00004141"/>
    </source>
</evidence>
<feature type="transmembrane region" description="Helical" evidence="6">
    <location>
        <begin position="196"/>
        <end position="215"/>
    </location>
</feature>
<feature type="domain" description="EamA" evidence="7">
    <location>
        <begin position="223"/>
        <end position="356"/>
    </location>
</feature>
<dbReference type="EMBL" id="SDPL01000183">
    <property type="protein sequence ID" value="RXZ46967.1"/>
    <property type="molecule type" value="Genomic_DNA"/>
</dbReference>
<feature type="transmembrane region" description="Helical" evidence="6">
    <location>
        <begin position="315"/>
        <end position="335"/>
    </location>
</feature>
<keyword evidence="9" id="KW-1185">Reference proteome</keyword>
<keyword evidence="4 6" id="KW-1133">Transmembrane helix</keyword>
<dbReference type="SUPFAM" id="SSF103481">
    <property type="entry name" value="Multidrug resistance efflux transporter EmrE"/>
    <property type="match status" value="2"/>
</dbReference>
<dbReference type="AlphaFoldDB" id="A0A4Q2JLA0"/>
<sequence length="373" mass="38525">MAPSLGAVRRIGTGGGSSLPTFGGFRTSHSGTLVAGPSGSYRWRVSTTTPSGPTTTAPSTATAPRRGGIRTWAQFLSAGLVWGASFLFMAVALGGVSFTQVAWTRTVLGGLTLGLVVLAVRPRVAGGPVLPREPIVWLHFLVIGVLGCVIPFLLFSWAQQSVTSSLASILNATTPIMTAVAATLVFRVERLDASRWLGVIVGILGVVVIIAPWSSELGGSLAGQLACLGATACYGVMFGYTRRFLSGRPIAQTTFAFLQVGMGAAVMLLLTPILAVGPVALDLPIVASLAVLGILGTGLAYVWNIGVIRDWGPTNASTVTYVTPVVGVVLGVLVLSEPLSWNEPVGALVVMLGIVLAQGRVRMPLARRSPAAG</sequence>
<keyword evidence="3 6" id="KW-0812">Transmembrane</keyword>
<dbReference type="OrthoDB" id="5242975at2"/>
<dbReference type="PANTHER" id="PTHR32322:SF9">
    <property type="entry name" value="AMINO-ACID METABOLITE EFFLUX PUMP-RELATED"/>
    <property type="match status" value="1"/>
</dbReference>
<keyword evidence="5 6" id="KW-0472">Membrane</keyword>
<dbReference type="InterPro" id="IPR000620">
    <property type="entry name" value="EamA_dom"/>
</dbReference>
<name>A0A4Q2JLA0_9MICO</name>
<feature type="transmembrane region" description="Helical" evidence="6">
    <location>
        <begin position="221"/>
        <end position="241"/>
    </location>
</feature>